<feature type="signal peptide" evidence="6">
    <location>
        <begin position="1"/>
        <end position="21"/>
    </location>
</feature>
<dbReference type="Pfam" id="PF04264">
    <property type="entry name" value="YceI"/>
    <property type="match status" value="1"/>
</dbReference>
<name>A0A1N6H751_9RHOB</name>
<gene>
    <name evidence="8" type="ORF">SAMN05444002_3135</name>
</gene>
<feature type="domain" description="OmpA-like" evidence="7">
    <location>
        <begin position="232"/>
        <end position="348"/>
    </location>
</feature>
<dbReference type="InterPro" id="IPR036737">
    <property type="entry name" value="OmpA-like_sf"/>
</dbReference>
<dbReference type="SMART" id="SM00867">
    <property type="entry name" value="YceI"/>
    <property type="match status" value="1"/>
</dbReference>
<keyword evidence="2 4" id="KW-0472">Membrane</keyword>
<dbReference type="RefSeq" id="WP_074257071.1">
    <property type="nucleotide sequence ID" value="NZ_FSRL01000001.1"/>
</dbReference>
<dbReference type="EMBL" id="FSRL01000001">
    <property type="protein sequence ID" value="SIO15599.1"/>
    <property type="molecule type" value="Genomic_DNA"/>
</dbReference>
<evidence type="ECO:0000256" key="3">
    <source>
        <dbReference type="ARBA" id="ARBA00023237"/>
    </source>
</evidence>
<dbReference type="InterPro" id="IPR006690">
    <property type="entry name" value="OMPA-like_CS"/>
</dbReference>
<dbReference type="GO" id="GO:0009279">
    <property type="term" value="C:cell outer membrane"/>
    <property type="evidence" value="ECO:0007669"/>
    <property type="project" value="UniProtKB-SubCell"/>
</dbReference>
<feature type="compositionally biased region" description="Basic and acidic residues" evidence="5">
    <location>
        <begin position="332"/>
        <end position="348"/>
    </location>
</feature>
<keyword evidence="6" id="KW-0732">Signal</keyword>
<dbReference type="Gene3D" id="3.30.1330.60">
    <property type="entry name" value="OmpA-like domain"/>
    <property type="match status" value="1"/>
</dbReference>
<evidence type="ECO:0000259" key="7">
    <source>
        <dbReference type="PROSITE" id="PS51123"/>
    </source>
</evidence>
<dbReference type="PRINTS" id="PR01023">
    <property type="entry name" value="NAFLGMOTY"/>
</dbReference>
<keyword evidence="3" id="KW-0998">Cell outer membrane</keyword>
<organism evidence="8 9">
    <name type="scientific">Vannielia litorea</name>
    <dbReference type="NCBI Taxonomy" id="1217970"/>
    <lineage>
        <taxon>Bacteria</taxon>
        <taxon>Pseudomonadati</taxon>
        <taxon>Pseudomonadota</taxon>
        <taxon>Alphaproteobacteria</taxon>
        <taxon>Rhodobacterales</taxon>
        <taxon>Paracoccaceae</taxon>
        <taxon>Vannielia</taxon>
    </lineage>
</organism>
<feature type="chain" id="PRO_5013383040" evidence="6">
    <location>
        <begin position="22"/>
        <end position="348"/>
    </location>
</feature>
<evidence type="ECO:0000256" key="6">
    <source>
        <dbReference type="SAM" id="SignalP"/>
    </source>
</evidence>
<evidence type="ECO:0000256" key="2">
    <source>
        <dbReference type="ARBA" id="ARBA00023136"/>
    </source>
</evidence>
<proteinExistence type="predicted"/>
<dbReference type="InterPro" id="IPR007372">
    <property type="entry name" value="Lipid/polyisoprenoid-bd_YceI"/>
</dbReference>
<dbReference type="InterPro" id="IPR006664">
    <property type="entry name" value="OMP_bac"/>
</dbReference>
<dbReference type="InterPro" id="IPR006665">
    <property type="entry name" value="OmpA-like"/>
</dbReference>
<dbReference type="InterPro" id="IPR050330">
    <property type="entry name" value="Bact_OuterMem_StrucFunc"/>
</dbReference>
<evidence type="ECO:0000256" key="1">
    <source>
        <dbReference type="ARBA" id="ARBA00004442"/>
    </source>
</evidence>
<comment type="subcellular location">
    <subcellularLocation>
        <location evidence="1">Cell outer membrane</location>
    </subcellularLocation>
</comment>
<dbReference type="Proteomes" id="UP000184932">
    <property type="component" value="Unassembled WGS sequence"/>
</dbReference>
<dbReference type="InterPro" id="IPR036761">
    <property type="entry name" value="TTHA0802/YceI-like_sf"/>
</dbReference>
<dbReference type="SUPFAM" id="SSF101874">
    <property type="entry name" value="YceI-like"/>
    <property type="match status" value="1"/>
</dbReference>
<dbReference type="PROSITE" id="PS01068">
    <property type="entry name" value="OMPA_1"/>
    <property type="match status" value="1"/>
</dbReference>
<dbReference type="AlphaFoldDB" id="A0A1N6H751"/>
<evidence type="ECO:0000313" key="9">
    <source>
        <dbReference type="Proteomes" id="UP000184932"/>
    </source>
</evidence>
<dbReference type="CDD" id="cd07185">
    <property type="entry name" value="OmpA_C-like"/>
    <property type="match status" value="1"/>
</dbReference>
<sequence length="348" mass="38006">MFRRFAIILALAFVAAAPAAAQGNLDPGWLLDPSASNLRFQSIKKEVVSESSDFATFTGEIFPNGKAELRVALESVDTKIDLRNVRMRFLFFETFKFPEAIVLADVTADMVKELENKRRANFSMPFSLDLHGVKKTLVAEVVATLLNDDRISVATARPVAISVDEFGLMENLGKLEDAAKVDIVPSATVTFDFLFDRRGTNGAPLTGGRSEVDATNAAVGEAEVFDKEACEGRFEILSRTGNIYFASGSSRLDDASEPLLKELLDITSRCPGIEVEVAGHTDSVGKASYNQQLSERRARSVADYLIRNGIAPERLSAKGYGEDKPVASNDTAEGKGKNRRIEFLPRTN</sequence>
<accession>A0A1N6H751</accession>
<dbReference type="PROSITE" id="PS51123">
    <property type="entry name" value="OMPA_2"/>
    <property type="match status" value="1"/>
</dbReference>
<dbReference type="Pfam" id="PF00691">
    <property type="entry name" value="OmpA"/>
    <property type="match status" value="1"/>
</dbReference>
<dbReference type="PANTHER" id="PTHR30329:SF21">
    <property type="entry name" value="LIPOPROTEIN YIAD-RELATED"/>
    <property type="match status" value="1"/>
</dbReference>
<dbReference type="PRINTS" id="PR01021">
    <property type="entry name" value="OMPADOMAIN"/>
</dbReference>
<evidence type="ECO:0000313" key="8">
    <source>
        <dbReference type="EMBL" id="SIO15599.1"/>
    </source>
</evidence>
<dbReference type="PANTHER" id="PTHR30329">
    <property type="entry name" value="STATOR ELEMENT OF FLAGELLAR MOTOR COMPLEX"/>
    <property type="match status" value="1"/>
</dbReference>
<reference evidence="9" key="1">
    <citation type="submission" date="2016-11" db="EMBL/GenBank/DDBJ databases">
        <authorList>
            <person name="Varghese N."/>
            <person name="Submissions S."/>
        </authorList>
    </citation>
    <scope>NUCLEOTIDE SEQUENCE [LARGE SCALE GENOMIC DNA]</scope>
    <source>
        <strain evidence="9">DSM 29440</strain>
    </source>
</reference>
<evidence type="ECO:0000256" key="5">
    <source>
        <dbReference type="SAM" id="MobiDB-lite"/>
    </source>
</evidence>
<keyword evidence="9" id="KW-1185">Reference proteome</keyword>
<feature type="region of interest" description="Disordered" evidence="5">
    <location>
        <begin position="316"/>
        <end position="348"/>
    </location>
</feature>
<dbReference type="Gene3D" id="2.40.128.110">
    <property type="entry name" value="Lipid/polyisoprenoid-binding, YceI-like"/>
    <property type="match status" value="1"/>
</dbReference>
<protein>
    <submittedName>
        <fullName evidence="8">Outer membrane protein OmpA</fullName>
    </submittedName>
</protein>
<dbReference type="STRING" id="1217970.SAMN05444002_3135"/>
<dbReference type="SUPFAM" id="SSF103088">
    <property type="entry name" value="OmpA-like"/>
    <property type="match status" value="1"/>
</dbReference>
<evidence type="ECO:0000256" key="4">
    <source>
        <dbReference type="PROSITE-ProRule" id="PRU00473"/>
    </source>
</evidence>